<name>A0A0G4N9B6_VERLO</name>
<evidence type="ECO:0000256" key="2">
    <source>
        <dbReference type="ARBA" id="ARBA00022448"/>
    </source>
</evidence>
<evidence type="ECO:0000313" key="6">
    <source>
        <dbReference type="EMBL" id="CRK42885.1"/>
    </source>
</evidence>
<evidence type="ECO:0000259" key="5">
    <source>
        <dbReference type="Pfam" id="PF01602"/>
    </source>
</evidence>
<dbReference type="InterPro" id="IPR050840">
    <property type="entry name" value="Adaptor_Complx_Large_Subunit"/>
</dbReference>
<dbReference type="Pfam" id="PF01602">
    <property type="entry name" value="Adaptin_N"/>
    <property type="match status" value="1"/>
</dbReference>
<dbReference type="Proteomes" id="UP000045706">
    <property type="component" value="Unassembled WGS sequence"/>
</dbReference>
<evidence type="ECO:0000313" key="7">
    <source>
        <dbReference type="Proteomes" id="UP000045706"/>
    </source>
</evidence>
<dbReference type="PANTHER" id="PTHR22780">
    <property type="entry name" value="ADAPTIN, ALPHA/GAMMA/EPSILON"/>
    <property type="match status" value="1"/>
</dbReference>
<dbReference type="Gene3D" id="1.25.10.10">
    <property type="entry name" value="Leucine-rich Repeat Variant"/>
    <property type="match status" value="1"/>
</dbReference>
<dbReference type="GO" id="GO:0012505">
    <property type="term" value="C:endomembrane system"/>
    <property type="evidence" value="ECO:0007669"/>
    <property type="project" value="UniProtKB-SubCell"/>
</dbReference>
<evidence type="ECO:0000256" key="1">
    <source>
        <dbReference type="ARBA" id="ARBA00004308"/>
    </source>
</evidence>
<dbReference type="InterPro" id="IPR016024">
    <property type="entry name" value="ARM-type_fold"/>
</dbReference>
<evidence type="ECO:0000256" key="3">
    <source>
        <dbReference type="ARBA" id="ARBA00022927"/>
    </source>
</evidence>
<dbReference type="EMBL" id="CVQI01032990">
    <property type="protein sequence ID" value="CRK42885.1"/>
    <property type="molecule type" value="Genomic_DNA"/>
</dbReference>
<dbReference type="AlphaFoldDB" id="A0A0G4N9B6"/>
<dbReference type="GO" id="GO:0030117">
    <property type="term" value="C:membrane coat"/>
    <property type="evidence" value="ECO:0007669"/>
    <property type="project" value="InterPro"/>
</dbReference>
<evidence type="ECO:0000256" key="4">
    <source>
        <dbReference type="ARBA" id="ARBA00023136"/>
    </source>
</evidence>
<organism evidence="6 7">
    <name type="scientific">Verticillium longisporum</name>
    <name type="common">Verticillium dahliae var. longisporum</name>
    <dbReference type="NCBI Taxonomy" id="100787"/>
    <lineage>
        <taxon>Eukaryota</taxon>
        <taxon>Fungi</taxon>
        <taxon>Dikarya</taxon>
        <taxon>Ascomycota</taxon>
        <taxon>Pezizomycotina</taxon>
        <taxon>Sordariomycetes</taxon>
        <taxon>Hypocreomycetidae</taxon>
        <taxon>Glomerellales</taxon>
        <taxon>Plectosphaerellaceae</taxon>
        <taxon>Verticillium</taxon>
    </lineage>
</organism>
<dbReference type="SUPFAM" id="SSF48371">
    <property type="entry name" value="ARM repeat"/>
    <property type="match status" value="1"/>
</dbReference>
<reference evidence="7" key="1">
    <citation type="submission" date="2015-05" db="EMBL/GenBank/DDBJ databases">
        <authorList>
            <person name="Fogelqvist Johan"/>
        </authorList>
    </citation>
    <scope>NUCLEOTIDE SEQUENCE [LARGE SCALE GENOMIC DNA]</scope>
</reference>
<gene>
    <name evidence="6" type="ORF">BN1723_019070</name>
</gene>
<dbReference type="InterPro" id="IPR002553">
    <property type="entry name" value="Clathrin/coatomer_adapt-like_N"/>
</dbReference>
<feature type="non-terminal residue" evidence="6">
    <location>
        <position position="331"/>
    </location>
</feature>
<accession>A0A0G4N9B6</accession>
<dbReference type="GO" id="GO:0006886">
    <property type="term" value="P:intracellular protein transport"/>
    <property type="evidence" value="ECO:0007669"/>
    <property type="project" value="InterPro"/>
</dbReference>
<sequence length="331" mass="37595">LEAVNLISATKYSEKQIGYLAMTLFLHEKHELLHLVVNSIRKDLLENNELFNCLALHAIANVGSKEMGEALSSEVHRLLISPTSKTFVKKKAALTLLRLYRKHPEIIQPQWAERIISLMDDPDLGVALSVTSLVMALAQDNLEQYQGAYARAAIKLKRVVIDGEFTPDYLYYKVPCPWIQVKLLRLLQYFPPSEDTHVRDMIRESVQKILNLALEQTKNVQQNNAQNAVLFEAIDLVIHLDTETALMKQISSRLGRFLTSRETNVRYLGLEAMTHLAARGENLEPIKQHQDVIVGSLKDRDISVRRKGLDLLYSMCDTSNAQVIVGELLHF</sequence>
<feature type="non-terminal residue" evidence="6">
    <location>
        <position position="1"/>
    </location>
</feature>
<feature type="domain" description="Clathrin/coatomer adaptor adaptin-like N-terminal" evidence="5">
    <location>
        <begin position="2"/>
        <end position="331"/>
    </location>
</feature>
<keyword evidence="3" id="KW-0653">Protein transport</keyword>
<keyword evidence="2" id="KW-0813">Transport</keyword>
<comment type="subcellular location">
    <subcellularLocation>
        <location evidence="1">Endomembrane system</location>
    </subcellularLocation>
</comment>
<keyword evidence="4" id="KW-0472">Membrane</keyword>
<dbReference type="InterPro" id="IPR011989">
    <property type="entry name" value="ARM-like"/>
</dbReference>
<proteinExistence type="predicted"/>
<protein>
    <recommendedName>
        <fullName evidence="5">Clathrin/coatomer adaptor adaptin-like N-terminal domain-containing protein</fullName>
    </recommendedName>
</protein>
<dbReference type="GO" id="GO:0016192">
    <property type="term" value="P:vesicle-mediated transport"/>
    <property type="evidence" value="ECO:0007669"/>
    <property type="project" value="InterPro"/>
</dbReference>